<comment type="caution">
    <text evidence="15">The sequence shown here is derived from an EMBL/GenBank/DDBJ whole genome shotgun (WGS) entry which is preliminary data.</text>
</comment>
<dbReference type="SUPFAM" id="SSF161098">
    <property type="entry name" value="MetI-like"/>
    <property type="match status" value="1"/>
</dbReference>
<feature type="transmembrane region" description="Helical" evidence="13">
    <location>
        <begin position="104"/>
        <end position="126"/>
    </location>
</feature>
<evidence type="ECO:0000259" key="14">
    <source>
        <dbReference type="PROSITE" id="PS50928"/>
    </source>
</evidence>
<dbReference type="InterPro" id="IPR000515">
    <property type="entry name" value="MetI-like"/>
</dbReference>
<feature type="transmembrane region" description="Helical" evidence="13">
    <location>
        <begin position="172"/>
        <end position="192"/>
    </location>
</feature>
<evidence type="ECO:0000256" key="1">
    <source>
        <dbReference type="ARBA" id="ARBA00004651"/>
    </source>
</evidence>
<dbReference type="PANTHER" id="PTHR43163:SF6">
    <property type="entry name" value="DIPEPTIDE TRANSPORT SYSTEM PERMEASE PROTEIN DPPB-RELATED"/>
    <property type="match status" value="1"/>
</dbReference>
<proteinExistence type="inferred from homology"/>
<dbReference type="CDD" id="cd06261">
    <property type="entry name" value="TM_PBP2"/>
    <property type="match status" value="1"/>
</dbReference>
<dbReference type="NCBIfam" id="NF045470">
    <property type="entry name" value="Opp2B"/>
    <property type="match status" value="1"/>
</dbReference>
<evidence type="ECO:0000313" key="16">
    <source>
        <dbReference type="Proteomes" id="UP001519272"/>
    </source>
</evidence>
<feature type="domain" description="ABC transmembrane type-1" evidence="14">
    <location>
        <begin position="98"/>
        <end position="295"/>
    </location>
</feature>
<feature type="transmembrane region" description="Helical" evidence="13">
    <location>
        <begin position="280"/>
        <end position="302"/>
    </location>
</feature>
<evidence type="ECO:0000256" key="11">
    <source>
        <dbReference type="ARBA" id="ARBA00038669"/>
    </source>
</evidence>
<reference evidence="15 16" key="1">
    <citation type="submission" date="2021-03" db="EMBL/GenBank/DDBJ databases">
        <title>Genomic Encyclopedia of Type Strains, Phase IV (KMG-IV): sequencing the most valuable type-strain genomes for metagenomic binning, comparative biology and taxonomic classification.</title>
        <authorList>
            <person name="Goeker M."/>
        </authorList>
    </citation>
    <scope>NUCLEOTIDE SEQUENCE [LARGE SCALE GENOMIC DNA]</scope>
    <source>
        <strain evidence="15 16">DSM 14349</strain>
    </source>
</reference>
<evidence type="ECO:0000256" key="10">
    <source>
        <dbReference type="ARBA" id="ARBA00024202"/>
    </source>
</evidence>
<dbReference type="RefSeq" id="WP_210087433.1">
    <property type="nucleotide sequence ID" value="NZ_JAGGKG010000001.1"/>
</dbReference>
<gene>
    <name evidence="15" type="ORF">J2Z32_000384</name>
</gene>
<keyword evidence="9 13" id="KW-0472">Membrane</keyword>
<keyword evidence="5 13" id="KW-0812">Transmembrane</keyword>
<evidence type="ECO:0000256" key="8">
    <source>
        <dbReference type="ARBA" id="ARBA00023112"/>
    </source>
</evidence>
<dbReference type="InterPro" id="IPR045621">
    <property type="entry name" value="BPD_transp_1_N"/>
</dbReference>
<keyword evidence="4" id="KW-0533">Nickel</keyword>
<evidence type="ECO:0000256" key="12">
    <source>
        <dbReference type="ARBA" id="ARBA00044774"/>
    </source>
</evidence>
<dbReference type="InterPro" id="IPR050045">
    <property type="entry name" value="Opp2B"/>
</dbReference>
<dbReference type="EMBL" id="JAGGKG010000001">
    <property type="protein sequence ID" value="MBP1903772.1"/>
    <property type="molecule type" value="Genomic_DNA"/>
</dbReference>
<keyword evidence="2 13" id="KW-0813">Transport</keyword>
<name>A0ABS4FMG4_9BACL</name>
<evidence type="ECO:0000256" key="13">
    <source>
        <dbReference type="RuleBase" id="RU363032"/>
    </source>
</evidence>
<feature type="transmembrane region" description="Helical" evidence="13">
    <location>
        <begin position="12"/>
        <end position="29"/>
    </location>
</feature>
<dbReference type="Pfam" id="PF19300">
    <property type="entry name" value="BPD_transp_1_N"/>
    <property type="match status" value="1"/>
</dbReference>
<evidence type="ECO:0000256" key="7">
    <source>
        <dbReference type="ARBA" id="ARBA00023065"/>
    </source>
</evidence>
<dbReference type="PANTHER" id="PTHR43163">
    <property type="entry name" value="DIPEPTIDE TRANSPORT SYSTEM PERMEASE PROTEIN DPPB-RELATED"/>
    <property type="match status" value="1"/>
</dbReference>
<dbReference type="InterPro" id="IPR035906">
    <property type="entry name" value="MetI-like_sf"/>
</dbReference>
<dbReference type="Pfam" id="PF00528">
    <property type="entry name" value="BPD_transp_1"/>
    <property type="match status" value="1"/>
</dbReference>
<keyword evidence="6 13" id="KW-1133">Transmembrane helix</keyword>
<evidence type="ECO:0000256" key="9">
    <source>
        <dbReference type="ARBA" id="ARBA00023136"/>
    </source>
</evidence>
<keyword evidence="7" id="KW-0406">Ion transport</keyword>
<feature type="transmembrane region" description="Helical" evidence="13">
    <location>
        <begin position="222"/>
        <end position="240"/>
    </location>
</feature>
<evidence type="ECO:0000256" key="6">
    <source>
        <dbReference type="ARBA" id="ARBA00022989"/>
    </source>
</evidence>
<evidence type="ECO:0000313" key="15">
    <source>
        <dbReference type="EMBL" id="MBP1903772.1"/>
    </source>
</evidence>
<comment type="subunit">
    <text evidence="11">The complex is composed of two ATP-binding proteins (NikD and NikE), two transmembrane proteins (NikB and NikC) and a solute-binding protein (NikA).</text>
</comment>
<evidence type="ECO:0000256" key="3">
    <source>
        <dbReference type="ARBA" id="ARBA00022475"/>
    </source>
</evidence>
<dbReference type="InterPro" id="IPR014156">
    <property type="entry name" value="Nickel_NikB"/>
</dbReference>
<accession>A0ABS4FMG4</accession>
<evidence type="ECO:0000256" key="5">
    <source>
        <dbReference type="ARBA" id="ARBA00022692"/>
    </source>
</evidence>
<keyword evidence="8" id="KW-0921">Nickel transport</keyword>
<comment type="subcellular location">
    <subcellularLocation>
        <location evidence="1 13">Cell membrane</location>
        <topology evidence="1 13">Multi-pass membrane protein</topology>
    </subcellularLocation>
</comment>
<dbReference type="NCBIfam" id="TIGR02789">
    <property type="entry name" value="nickel_nikB"/>
    <property type="match status" value="1"/>
</dbReference>
<feature type="transmembrane region" description="Helical" evidence="13">
    <location>
        <begin position="138"/>
        <end position="160"/>
    </location>
</feature>
<dbReference type="PROSITE" id="PS50928">
    <property type="entry name" value="ABC_TM1"/>
    <property type="match status" value="1"/>
</dbReference>
<evidence type="ECO:0000256" key="2">
    <source>
        <dbReference type="ARBA" id="ARBA00022448"/>
    </source>
</evidence>
<sequence>MGRYILKRISSIIPIVLIASFITFLMIHLSPVDPAEAYLAAAHVYPDDEVLAQKRHELGLDQPIPVQYVQFLSKMVRLDFGLSYTSNQPVWQEVALRMPATIQLAFSSIILAILISIPLGFLSAVYKNGVIDYISRMISYIGASIPSFWLGYLLVFLFAVKLDWFPVEGRGGWEHLVLPSITLAISFVAVYTRLLRTTVLEQLQEAYVRYARARGIKEKVIMLKYVLRLAILPVITGLGMNMGKLLTGAVIVEQVFSWPGFGRFFVEAIIDRNIPVIQCYVFMSACLVIGFNLITDLIHLYLDPRIARKGRAAQ</sequence>
<organism evidence="15 16">
    <name type="scientific">Paenibacillus turicensis</name>
    <dbReference type="NCBI Taxonomy" id="160487"/>
    <lineage>
        <taxon>Bacteria</taxon>
        <taxon>Bacillati</taxon>
        <taxon>Bacillota</taxon>
        <taxon>Bacilli</taxon>
        <taxon>Bacillales</taxon>
        <taxon>Paenibacillaceae</taxon>
        <taxon>Paenibacillus</taxon>
    </lineage>
</organism>
<dbReference type="Gene3D" id="1.10.3720.10">
    <property type="entry name" value="MetI-like"/>
    <property type="match status" value="1"/>
</dbReference>
<protein>
    <recommendedName>
        <fullName evidence="12">Nickel import system permease protein NikB</fullName>
    </recommendedName>
</protein>
<dbReference type="Proteomes" id="UP001519272">
    <property type="component" value="Unassembled WGS sequence"/>
</dbReference>
<keyword evidence="3" id="KW-1003">Cell membrane</keyword>
<keyword evidence="16" id="KW-1185">Reference proteome</keyword>
<comment type="similarity">
    <text evidence="10">Belongs to the binding-protein-dependent transport system permease family. OppBC subfamily.</text>
</comment>
<evidence type="ECO:0000256" key="4">
    <source>
        <dbReference type="ARBA" id="ARBA00022596"/>
    </source>
</evidence>